<accession>A0A0C5J8X6</accession>
<dbReference type="Gene3D" id="3.40.50.1000">
    <property type="entry name" value="HAD superfamily/HAD-like"/>
    <property type="match status" value="1"/>
</dbReference>
<keyword evidence="3" id="KW-0813">Transport</keyword>
<evidence type="ECO:0000256" key="7">
    <source>
        <dbReference type="ARBA" id="ARBA00022723"/>
    </source>
</evidence>
<feature type="domain" description="HMA" evidence="16">
    <location>
        <begin position="104"/>
        <end position="170"/>
    </location>
</feature>
<evidence type="ECO:0000313" key="18">
    <source>
        <dbReference type="Proteomes" id="UP000061603"/>
    </source>
</evidence>
<dbReference type="InterPro" id="IPR018303">
    <property type="entry name" value="ATPase_P-typ_P_site"/>
</dbReference>
<keyword evidence="7 15" id="KW-0479">Metal-binding</keyword>
<keyword evidence="11" id="KW-1278">Translocase</keyword>
<dbReference type="GO" id="GO:0043682">
    <property type="term" value="F:P-type divalent copper transporter activity"/>
    <property type="evidence" value="ECO:0007669"/>
    <property type="project" value="TreeGrafter"/>
</dbReference>
<dbReference type="PANTHER" id="PTHR43520">
    <property type="entry name" value="ATP7, ISOFORM B"/>
    <property type="match status" value="1"/>
</dbReference>
<evidence type="ECO:0000313" key="17">
    <source>
        <dbReference type="EMBL" id="AJP48168.1"/>
    </source>
</evidence>
<dbReference type="PRINTS" id="PR00120">
    <property type="entry name" value="HATPASE"/>
</dbReference>
<dbReference type="InterPro" id="IPR023299">
    <property type="entry name" value="ATPase_P-typ_cyto_dom_N"/>
</dbReference>
<keyword evidence="18" id="KW-1185">Reference proteome</keyword>
<dbReference type="Pfam" id="PF00122">
    <property type="entry name" value="E1-E2_ATPase"/>
    <property type="match status" value="1"/>
</dbReference>
<dbReference type="SFLD" id="SFLDG00002">
    <property type="entry name" value="C1.7:_P-type_atpase_like"/>
    <property type="match status" value="1"/>
</dbReference>
<dbReference type="HOGENOM" id="CLU_001771_0_3_4"/>
<feature type="transmembrane region" description="Helical" evidence="15">
    <location>
        <begin position="227"/>
        <end position="248"/>
    </location>
</feature>
<keyword evidence="8 15" id="KW-0547">Nucleotide-binding</keyword>
<dbReference type="FunFam" id="2.70.150.10:FF:000002">
    <property type="entry name" value="Copper-transporting ATPase 1, putative"/>
    <property type="match status" value="1"/>
</dbReference>
<keyword evidence="4 15" id="KW-1003">Cell membrane</keyword>
<feature type="transmembrane region" description="Helical" evidence="15">
    <location>
        <begin position="776"/>
        <end position="792"/>
    </location>
</feature>
<dbReference type="SUPFAM" id="SSF81665">
    <property type="entry name" value="Calcium ATPase, transmembrane domain M"/>
    <property type="match status" value="1"/>
</dbReference>
<evidence type="ECO:0000256" key="12">
    <source>
        <dbReference type="ARBA" id="ARBA00022989"/>
    </source>
</evidence>
<evidence type="ECO:0000256" key="4">
    <source>
        <dbReference type="ARBA" id="ARBA00022475"/>
    </source>
</evidence>
<dbReference type="GO" id="GO:0005524">
    <property type="term" value="F:ATP binding"/>
    <property type="evidence" value="ECO:0007669"/>
    <property type="project" value="UniProtKB-UniRule"/>
</dbReference>
<dbReference type="SUPFAM" id="SSF56784">
    <property type="entry name" value="HAD-like"/>
    <property type="match status" value="1"/>
</dbReference>
<sequence>MQSGFRERLIESIEVFCYHCGLPVPPGTKTFITIDAVPRVLCCTGCQAVAQAIVGNHLTEYYRHRDALPESPREALPVALEILGLFDHPKAQKNFVRAAGEHEREAALILEGITCAACVWLNEAHLRRQPGVTSVDINYATRRARVRWDTRVTKLSKLLEAVVAIGYRAHPYDVARSESLAQKERKTALWRLFVAGFGMMQVMMYAIPVYLAQTDSGSDMTSDIQQLMRWASLILTVPVVLYSAAPFFTNAWRDVTLRRLGMDVPVALGVGSAFAASLWATLSGRGEVYFDSVTMFVFFLLAGRYLEMMARQKAVRSVETLARAMPTLATRFVRWPEAACEQVAAAELRVGDVIQIAPGESIPADGEVIAGVSAADESLLTGESRPLPKVAGDELIGGSVNVNSPLTMRVLRLGQDTRLAAITRLMERAAAEKPHVVHMADRVAGRFVVAVLLLAVATALVWWQLDPAQALWVFVAVLVVSCPCALSLATPVALTVATGALAARGVLVTRGHAIETLAQANHFIFDKTGTLTLGQLTLIEMITCRSTPEAAIALAAGLEQGSEHPIGRALRQAANSIAPVANVRAVTGAGVLGVVDAIEWRLGRPDFVAGLHQKPLPLEIEAKVGAGDTVIALGSADGWQAFFRLGDDVRPEAAAAMVALRCAGVTLSIFSGDASAAVQRVGQALGIADVRGGMTPEEKHAAMTALQATGAVVAMVGDGVNDAPVLAKAQVSIAMGGGADLARAQADIVLLGNHLAALAPGVVLARRTVRVVRQNLLWAFTYNLTAIPLAMIGWVTPWMAGIGMSASSLLVVLNALRLQRGR</sequence>
<comment type="subcellular location">
    <subcellularLocation>
        <location evidence="1">Cell membrane</location>
        <topology evidence="1">Multi-pass membrane protein</topology>
    </subcellularLocation>
</comment>
<keyword evidence="13" id="KW-0406">Ion transport</keyword>
<dbReference type="Gene3D" id="3.30.70.100">
    <property type="match status" value="1"/>
</dbReference>
<dbReference type="PRINTS" id="PR00119">
    <property type="entry name" value="CATATPASE"/>
</dbReference>
<dbReference type="GO" id="GO:0016887">
    <property type="term" value="F:ATP hydrolysis activity"/>
    <property type="evidence" value="ECO:0007669"/>
    <property type="project" value="InterPro"/>
</dbReference>
<dbReference type="Pfam" id="PF12156">
    <property type="entry name" value="ATPase-cat_bd"/>
    <property type="match status" value="1"/>
</dbReference>
<dbReference type="SFLD" id="SFLDF00027">
    <property type="entry name" value="p-type_atpase"/>
    <property type="match status" value="1"/>
</dbReference>
<protein>
    <submittedName>
        <fullName evidence="17">Cation transporter</fullName>
    </submittedName>
</protein>
<dbReference type="STRING" id="1565605.PG1C_06285"/>
<keyword evidence="5" id="KW-0597">Phosphoprotein</keyword>
<dbReference type="SUPFAM" id="SSF81653">
    <property type="entry name" value="Calcium ATPase, transduction domain A"/>
    <property type="match status" value="1"/>
</dbReference>
<dbReference type="PATRIC" id="fig|1565605.3.peg.1323"/>
<dbReference type="EMBL" id="CP010554">
    <property type="protein sequence ID" value="AJP48168.1"/>
    <property type="molecule type" value="Genomic_DNA"/>
</dbReference>
<dbReference type="KEGG" id="rbu:PG1C_06285"/>
<keyword evidence="9 15" id="KW-0067">ATP-binding</keyword>
<dbReference type="PANTHER" id="PTHR43520:SF5">
    <property type="entry name" value="CATION-TRANSPORTING P-TYPE ATPASE-RELATED"/>
    <property type="match status" value="1"/>
</dbReference>
<evidence type="ECO:0000256" key="13">
    <source>
        <dbReference type="ARBA" id="ARBA00023065"/>
    </source>
</evidence>
<dbReference type="GO" id="GO:0005507">
    <property type="term" value="F:copper ion binding"/>
    <property type="evidence" value="ECO:0007669"/>
    <property type="project" value="TreeGrafter"/>
</dbReference>
<dbReference type="CDD" id="cd02079">
    <property type="entry name" value="P-type_ATPase_HM"/>
    <property type="match status" value="1"/>
</dbReference>
<dbReference type="InterPro" id="IPR021993">
    <property type="entry name" value="ATPase-cat-bd"/>
</dbReference>
<dbReference type="InterPro" id="IPR036412">
    <property type="entry name" value="HAD-like_sf"/>
</dbReference>
<dbReference type="InterPro" id="IPR027256">
    <property type="entry name" value="P-typ_ATPase_IB"/>
</dbReference>
<evidence type="ECO:0000256" key="6">
    <source>
        <dbReference type="ARBA" id="ARBA00022692"/>
    </source>
</evidence>
<evidence type="ECO:0000256" key="9">
    <source>
        <dbReference type="ARBA" id="ARBA00022840"/>
    </source>
</evidence>
<dbReference type="SUPFAM" id="SSF55008">
    <property type="entry name" value="HMA, heavy metal-associated domain"/>
    <property type="match status" value="1"/>
</dbReference>
<organism evidence="17 18">
    <name type="scientific">Rugosibacter aromaticivorans</name>
    <dbReference type="NCBI Taxonomy" id="1565605"/>
    <lineage>
        <taxon>Bacteria</taxon>
        <taxon>Pseudomonadati</taxon>
        <taxon>Pseudomonadota</taxon>
        <taxon>Betaproteobacteria</taxon>
        <taxon>Nitrosomonadales</taxon>
        <taxon>Sterolibacteriaceae</taxon>
        <taxon>Rugosibacter</taxon>
    </lineage>
</organism>
<keyword evidence="10" id="KW-0460">Magnesium</keyword>
<keyword evidence="6 15" id="KW-0812">Transmembrane</keyword>
<dbReference type="InterPro" id="IPR008250">
    <property type="entry name" value="ATPase_P-typ_transduc_dom_A_sf"/>
</dbReference>
<dbReference type="AlphaFoldDB" id="A0A0C5J8X6"/>
<dbReference type="InterPro" id="IPR001757">
    <property type="entry name" value="P_typ_ATPase"/>
</dbReference>
<feature type="transmembrane region" description="Helical" evidence="15">
    <location>
        <begin position="471"/>
        <end position="494"/>
    </location>
</feature>
<dbReference type="InterPro" id="IPR044492">
    <property type="entry name" value="P_typ_ATPase_HD_dom"/>
</dbReference>
<dbReference type="Pfam" id="PF00702">
    <property type="entry name" value="Hydrolase"/>
    <property type="match status" value="1"/>
</dbReference>
<name>A0A0C5J8X6_9PROT</name>
<dbReference type="Gene3D" id="3.40.1110.10">
    <property type="entry name" value="Calcium-transporting ATPase, cytoplasmic domain N"/>
    <property type="match status" value="1"/>
</dbReference>
<evidence type="ECO:0000256" key="2">
    <source>
        <dbReference type="ARBA" id="ARBA00006024"/>
    </source>
</evidence>
<dbReference type="CDD" id="cd00371">
    <property type="entry name" value="HMA"/>
    <property type="match status" value="1"/>
</dbReference>
<feature type="transmembrane region" description="Helical" evidence="15">
    <location>
        <begin position="443"/>
        <end position="465"/>
    </location>
</feature>
<keyword evidence="14 15" id="KW-0472">Membrane</keyword>
<dbReference type="InterPro" id="IPR006121">
    <property type="entry name" value="HMA_dom"/>
</dbReference>
<evidence type="ECO:0000256" key="15">
    <source>
        <dbReference type="RuleBase" id="RU362081"/>
    </source>
</evidence>
<evidence type="ECO:0000256" key="14">
    <source>
        <dbReference type="ARBA" id="ARBA00023136"/>
    </source>
</evidence>
<dbReference type="InterPro" id="IPR036163">
    <property type="entry name" value="HMA_dom_sf"/>
</dbReference>
<keyword evidence="12 15" id="KW-1133">Transmembrane helix</keyword>
<evidence type="ECO:0000256" key="11">
    <source>
        <dbReference type="ARBA" id="ARBA00022967"/>
    </source>
</evidence>
<evidence type="ECO:0000256" key="5">
    <source>
        <dbReference type="ARBA" id="ARBA00022553"/>
    </source>
</evidence>
<feature type="transmembrane region" description="Helical" evidence="15">
    <location>
        <begin position="798"/>
        <end position="816"/>
    </location>
</feature>
<feature type="transmembrane region" description="Helical" evidence="15">
    <location>
        <begin position="288"/>
        <end position="306"/>
    </location>
</feature>
<evidence type="ECO:0000256" key="3">
    <source>
        <dbReference type="ARBA" id="ARBA00022448"/>
    </source>
</evidence>
<dbReference type="InterPro" id="IPR023214">
    <property type="entry name" value="HAD_sf"/>
</dbReference>
<evidence type="ECO:0000259" key="16">
    <source>
        <dbReference type="PROSITE" id="PS50846"/>
    </source>
</evidence>
<dbReference type="InterPro" id="IPR059000">
    <property type="entry name" value="ATPase_P-type_domA"/>
</dbReference>
<reference evidence="17 18" key="1">
    <citation type="journal article" date="2015" name="Genome Announc.">
        <title>Complete Genome Sequence of a Novel Bacterium within the Family Rhodocyclaceae That Degrades Polycyclic Aromatic Hydrocarbons.</title>
        <authorList>
            <person name="Singleton D.R."/>
            <person name="Dickey A.N."/>
            <person name="Scholl E.H."/>
            <person name="Wright F.A."/>
            <person name="Aitken M.D."/>
        </authorList>
    </citation>
    <scope>NUCLEOTIDE SEQUENCE [LARGE SCALE GENOMIC DNA]</scope>
    <source>
        <strain evidence="18">PG1-Ca6</strain>
    </source>
</reference>
<dbReference type="NCBIfam" id="TIGR01494">
    <property type="entry name" value="ATPase_P-type"/>
    <property type="match status" value="1"/>
</dbReference>
<feature type="transmembrane region" description="Helical" evidence="15">
    <location>
        <begin position="188"/>
        <end position="207"/>
    </location>
</feature>
<dbReference type="PROSITE" id="PS00154">
    <property type="entry name" value="ATPASE_E1_E2"/>
    <property type="match status" value="1"/>
</dbReference>
<comment type="similarity">
    <text evidence="2 15">Belongs to the cation transport ATPase (P-type) (TC 3.A.3) family. Type IB subfamily.</text>
</comment>
<gene>
    <name evidence="17" type="ORF">PG1C_06285</name>
</gene>
<dbReference type="Gene3D" id="2.70.150.10">
    <property type="entry name" value="Calcium-transporting ATPase, cytoplasmic transduction domain A"/>
    <property type="match status" value="1"/>
</dbReference>
<dbReference type="GO" id="GO:0055070">
    <property type="term" value="P:copper ion homeostasis"/>
    <property type="evidence" value="ECO:0007669"/>
    <property type="project" value="TreeGrafter"/>
</dbReference>
<dbReference type="SFLD" id="SFLDS00003">
    <property type="entry name" value="Haloacid_Dehalogenase"/>
    <property type="match status" value="1"/>
</dbReference>
<dbReference type="NCBIfam" id="TIGR01525">
    <property type="entry name" value="ATPase-IB_hvy"/>
    <property type="match status" value="1"/>
</dbReference>
<dbReference type="NCBIfam" id="TIGR01511">
    <property type="entry name" value="ATPase-IB1_Cu"/>
    <property type="match status" value="1"/>
</dbReference>
<dbReference type="InterPro" id="IPR023298">
    <property type="entry name" value="ATPase_P-typ_TM_dom_sf"/>
</dbReference>
<evidence type="ECO:0000256" key="1">
    <source>
        <dbReference type="ARBA" id="ARBA00004651"/>
    </source>
</evidence>
<dbReference type="GO" id="GO:0005886">
    <property type="term" value="C:plasma membrane"/>
    <property type="evidence" value="ECO:0007669"/>
    <property type="project" value="UniProtKB-SubCell"/>
</dbReference>
<feature type="transmembrane region" description="Helical" evidence="15">
    <location>
        <begin position="260"/>
        <end position="282"/>
    </location>
</feature>
<evidence type="ECO:0000256" key="10">
    <source>
        <dbReference type="ARBA" id="ARBA00022842"/>
    </source>
</evidence>
<proteinExistence type="inferred from homology"/>
<dbReference type="PROSITE" id="PS50846">
    <property type="entry name" value="HMA_2"/>
    <property type="match status" value="1"/>
</dbReference>
<dbReference type="Pfam" id="PF00403">
    <property type="entry name" value="HMA"/>
    <property type="match status" value="1"/>
</dbReference>
<dbReference type="Proteomes" id="UP000061603">
    <property type="component" value="Chromosome"/>
</dbReference>
<evidence type="ECO:0000256" key="8">
    <source>
        <dbReference type="ARBA" id="ARBA00022741"/>
    </source>
</evidence>